<name>H6N7W2_MYCHN</name>
<dbReference type="HOGENOM" id="CLU_098620_0_0_14"/>
<dbReference type="AlphaFoldDB" id="H6N7W2"/>
<dbReference type="OrthoDB" id="9822111at2"/>
<organism evidence="1 2">
    <name type="scientific">Mycoplasma haemocanis (strain Illinois)</name>
    <dbReference type="NCBI Taxonomy" id="1111676"/>
    <lineage>
        <taxon>Bacteria</taxon>
        <taxon>Bacillati</taxon>
        <taxon>Mycoplasmatota</taxon>
        <taxon>Mollicutes</taxon>
        <taxon>Mycoplasmataceae</taxon>
        <taxon>Mycoplasma</taxon>
    </lineage>
</organism>
<evidence type="ECO:0000313" key="2">
    <source>
        <dbReference type="Proteomes" id="UP000009135"/>
    </source>
</evidence>
<dbReference type="Proteomes" id="UP000009135">
    <property type="component" value="Chromosome"/>
</dbReference>
<evidence type="ECO:0000313" key="1">
    <source>
        <dbReference type="EMBL" id="AEW45734.1"/>
    </source>
</evidence>
<accession>H6N7W2</accession>
<dbReference type="EMBL" id="CP003199">
    <property type="protein sequence ID" value="AEW45734.1"/>
    <property type="molecule type" value="Genomic_DNA"/>
</dbReference>
<gene>
    <name evidence="1" type="ordered locus">MHC_04390</name>
</gene>
<keyword evidence="2" id="KW-1185">Reference proteome</keyword>
<reference evidence="1 2" key="1">
    <citation type="journal article" date="2012" name="J. Bacteriol.">
        <title>Complete genome sequence of Mycoplasma haemocanis strain Illinois.</title>
        <authorList>
            <person name="do Nascimento N.C."/>
            <person name="Guimaraes A.M."/>
            <person name="Santos A.P."/>
            <person name="Sanmiguel P.J."/>
            <person name="Messick J.B."/>
        </authorList>
    </citation>
    <scope>NUCLEOTIDE SEQUENCE [LARGE SCALE GENOMIC DNA]</scope>
    <source>
        <strain evidence="1 2">Illinois</strain>
    </source>
</reference>
<protein>
    <submittedName>
        <fullName evidence="1">Uncharacterized protein</fullName>
    </submittedName>
</protein>
<dbReference type="STRING" id="1111676.MHC_04390"/>
<dbReference type="KEGG" id="mhe:MHC_04390"/>
<sequence>MALSTAIKSLIGLGAIGGVASSAVGVNYLLSNRGSIISELVKSKSLNKRKLIKSSNGSEDAWKKSWQAYREVFNNTGKNPFSLALTKEIGSVTSVNATQEFMSACESWESKKVKNIEDEDYQTFLKYCTRNTLMSDLVSENLGRRVLTKGSEDSDSKGWKDAWSDYKKKNSYVQGKQGIWDLSDWSSKYNQDKAPVTFMTRCDSELKREYYDVKGEDYNRVIDWCTENI</sequence>
<proteinExistence type="predicted"/>